<dbReference type="EMBL" id="CM024789">
    <property type="protein sequence ID" value="KAG8014975.1"/>
    <property type="molecule type" value="Genomic_DNA"/>
</dbReference>
<protein>
    <submittedName>
        <fullName evidence="1">Ladderlectin</fullName>
    </submittedName>
</protein>
<proteinExistence type="predicted"/>
<dbReference type="Proteomes" id="UP000805704">
    <property type="component" value="Chromosome 1"/>
</dbReference>
<evidence type="ECO:0000313" key="2">
    <source>
        <dbReference type="Proteomes" id="UP000805704"/>
    </source>
</evidence>
<keyword evidence="2" id="KW-1185">Reference proteome</keyword>
<gene>
    <name evidence="1" type="ORF">GBF38_022201</name>
</gene>
<evidence type="ECO:0000313" key="1">
    <source>
        <dbReference type="EMBL" id="KAG8014975.1"/>
    </source>
</evidence>
<sequence>MKTVLVLSLLLCAAFAAPAEDNQKAPVEAPKEEMAAAPEMEDMMKNDEEVFVPVDSVPVPRNGNEKARFNFCPDGWFSYGSRCFKFVNSAMSWYNAEGRWMWIDREGFYYTNWYSQSSTSSYPCIYLRSTMEAVDAAAQELHEDNQLGPNEVGVFVPEGRFFTCPSGWVRYKNGCYLYVSSSRSWSSAAAYCASLGASLASVHDVFDYTFLQDLTKRAGSSVAWMGGFYFQVIRLLTSSVNQTT</sequence>
<reference evidence="1" key="1">
    <citation type="submission" date="2020-04" db="EMBL/GenBank/DDBJ databases">
        <title>A chromosome-scale assembly and high-density genetic map of the yellow drum (Nibea albiflora) genome.</title>
        <authorList>
            <person name="Xu D."/>
            <person name="Zhang W."/>
            <person name="Chen R."/>
            <person name="Tan P."/>
            <person name="Wang L."/>
            <person name="Song H."/>
            <person name="Tian L."/>
            <person name="Zhu Q."/>
            <person name="Wang B."/>
        </authorList>
    </citation>
    <scope>NUCLEOTIDE SEQUENCE</scope>
    <source>
        <strain evidence="1">ZJHYS-2018</strain>
    </source>
</reference>
<comment type="caution">
    <text evidence="1">The sequence shown here is derived from an EMBL/GenBank/DDBJ whole genome shotgun (WGS) entry which is preliminary data.</text>
</comment>
<organism evidence="1 2">
    <name type="scientific">Nibea albiflora</name>
    <name type="common">Yellow drum</name>
    <name type="synonym">Corvina albiflora</name>
    <dbReference type="NCBI Taxonomy" id="240163"/>
    <lineage>
        <taxon>Eukaryota</taxon>
        <taxon>Metazoa</taxon>
        <taxon>Chordata</taxon>
        <taxon>Craniata</taxon>
        <taxon>Vertebrata</taxon>
        <taxon>Euteleostomi</taxon>
        <taxon>Actinopterygii</taxon>
        <taxon>Neopterygii</taxon>
        <taxon>Teleostei</taxon>
        <taxon>Neoteleostei</taxon>
        <taxon>Acanthomorphata</taxon>
        <taxon>Eupercaria</taxon>
        <taxon>Sciaenidae</taxon>
        <taxon>Nibea</taxon>
    </lineage>
</organism>
<name>A0ACB7FKK0_NIBAL</name>
<accession>A0ACB7FKK0</accession>